<feature type="transmembrane region" description="Helical" evidence="9">
    <location>
        <begin position="133"/>
        <end position="152"/>
    </location>
</feature>
<accession>A0A1I6ZH61</accession>
<feature type="transmembrane region" description="Helical" evidence="9">
    <location>
        <begin position="106"/>
        <end position="126"/>
    </location>
</feature>
<keyword evidence="3" id="KW-0808">Transferase</keyword>
<protein>
    <recommendedName>
        <fullName evidence="12">DUF2029 domain-containing protein</fullName>
    </recommendedName>
</protein>
<feature type="transmembrane region" description="Helical" evidence="9">
    <location>
        <begin position="77"/>
        <end position="100"/>
    </location>
</feature>
<evidence type="ECO:0000256" key="6">
    <source>
        <dbReference type="ARBA" id="ARBA00023136"/>
    </source>
</evidence>
<dbReference type="InterPro" id="IPR018584">
    <property type="entry name" value="GT87"/>
</dbReference>
<reference evidence="11" key="1">
    <citation type="submission" date="2016-10" db="EMBL/GenBank/DDBJ databases">
        <authorList>
            <person name="Varghese N."/>
            <person name="Submissions S."/>
        </authorList>
    </citation>
    <scope>NUCLEOTIDE SEQUENCE [LARGE SCALE GENOMIC DNA]</scope>
    <source>
        <strain evidence="11">DSM 17465</strain>
    </source>
</reference>
<feature type="transmembrane region" description="Helical" evidence="9">
    <location>
        <begin position="269"/>
        <end position="289"/>
    </location>
</feature>
<evidence type="ECO:0000256" key="4">
    <source>
        <dbReference type="ARBA" id="ARBA00022692"/>
    </source>
</evidence>
<keyword evidence="4 9" id="KW-0812">Transmembrane</keyword>
<dbReference type="RefSeq" id="WP_083416666.1">
    <property type="nucleotide sequence ID" value="NZ_FPBD01000002.1"/>
</dbReference>
<dbReference type="Proteomes" id="UP000183371">
    <property type="component" value="Unassembled WGS sequence"/>
</dbReference>
<evidence type="ECO:0000256" key="7">
    <source>
        <dbReference type="ARBA" id="ARBA00024033"/>
    </source>
</evidence>
<feature type="transmembrane region" description="Helical" evidence="9">
    <location>
        <begin position="12"/>
        <end position="34"/>
    </location>
</feature>
<dbReference type="EMBL" id="FPBD01000002">
    <property type="protein sequence ID" value="SFT62033.1"/>
    <property type="molecule type" value="Genomic_DNA"/>
</dbReference>
<feature type="transmembrane region" description="Helical" evidence="9">
    <location>
        <begin position="369"/>
        <end position="387"/>
    </location>
</feature>
<proteinExistence type="inferred from homology"/>
<gene>
    <name evidence="10" type="ORF">SAMN05444141_102344</name>
</gene>
<feature type="transmembrane region" description="Helical" evidence="9">
    <location>
        <begin position="202"/>
        <end position="230"/>
    </location>
</feature>
<evidence type="ECO:0000256" key="2">
    <source>
        <dbReference type="ARBA" id="ARBA00022475"/>
    </source>
</evidence>
<feature type="transmembrane region" description="Helical" evidence="9">
    <location>
        <begin position="172"/>
        <end position="195"/>
    </location>
</feature>
<evidence type="ECO:0000256" key="9">
    <source>
        <dbReference type="SAM" id="Phobius"/>
    </source>
</evidence>
<evidence type="ECO:0000256" key="1">
    <source>
        <dbReference type="ARBA" id="ARBA00004651"/>
    </source>
</evidence>
<feature type="compositionally biased region" description="Acidic residues" evidence="8">
    <location>
        <begin position="410"/>
        <end position="419"/>
    </location>
</feature>
<evidence type="ECO:0000313" key="11">
    <source>
        <dbReference type="Proteomes" id="UP000183371"/>
    </source>
</evidence>
<keyword evidence="6 9" id="KW-0472">Membrane</keyword>
<dbReference type="Pfam" id="PF09594">
    <property type="entry name" value="GT87"/>
    <property type="match status" value="1"/>
</dbReference>
<feature type="transmembrane region" description="Helical" evidence="9">
    <location>
        <begin position="46"/>
        <end position="65"/>
    </location>
</feature>
<feature type="transmembrane region" description="Helical" evidence="9">
    <location>
        <begin position="301"/>
        <end position="321"/>
    </location>
</feature>
<dbReference type="GO" id="GO:0016758">
    <property type="term" value="F:hexosyltransferase activity"/>
    <property type="evidence" value="ECO:0007669"/>
    <property type="project" value="InterPro"/>
</dbReference>
<organism evidence="10 11">
    <name type="scientific">Pseudovibrio denitrificans</name>
    <dbReference type="NCBI Taxonomy" id="258256"/>
    <lineage>
        <taxon>Bacteria</taxon>
        <taxon>Pseudomonadati</taxon>
        <taxon>Pseudomonadota</taxon>
        <taxon>Alphaproteobacteria</taxon>
        <taxon>Hyphomicrobiales</taxon>
        <taxon>Stappiaceae</taxon>
        <taxon>Pseudovibrio</taxon>
    </lineage>
</organism>
<feature type="region of interest" description="Disordered" evidence="8">
    <location>
        <begin position="392"/>
        <end position="419"/>
    </location>
</feature>
<keyword evidence="5 9" id="KW-1133">Transmembrane helix</keyword>
<dbReference type="AlphaFoldDB" id="A0A1I6ZH61"/>
<keyword evidence="2" id="KW-1003">Cell membrane</keyword>
<dbReference type="GO" id="GO:0005886">
    <property type="term" value="C:plasma membrane"/>
    <property type="evidence" value="ECO:0007669"/>
    <property type="project" value="UniProtKB-SubCell"/>
</dbReference>
<name>A0A1I6ZH61_9HYPH</name>
<sequence length="419" mass="46034">MFISFARLQIYFFIALLLIAVVYPIYLFGSVMGLDGFDLRRVGGDFYQFLLASRMAVAGQAAQLYDFGWFYDEVQRNVVGGSGFYAWVHPPSLLVFLVPLSGLTYLQAYSLWMGMGGLLSFAVAFSRKAPIRAFTFFIFAPATLVNLFYGQFGMLAGGFLYGGLRLMNRHPALAGVLLGCVSIKPELFMLIPIILIAHRSIIALCACVATVAFLVDASAVFFGSGLWWIYLETVPSLLATVMDQGEGSFLYLIPSAFGAMRSLGFSATAGYLVQLPFTVMAFVVTFWLFMREREPVARNLAVTLCVLLATPFLFLWDYAVLSPALYLYATRTGLFDDDADSPYVAPLLLFAVYLLPIVNIALAAHGFPVGPIFTALALVVVIVRMMSTAETQMSVPEDEQEGDNSFAEERESDEGLGTT</sequence>
<evidence type="ECO:0000256" key="3">
    <source>
        <dbReference type="ARBA" id="ARBA00022679"/>
    </source>
</evidence>
<evidence type="ECO:0008006" key="12">
    <source>
        <dbReference type="Google" id="ProtNLM"/>
    </source>
</evidence>
<comment type="similarity">
    <text evidence="7">Belongs to the glycosyltransferase 87 family.</text>
</comment>
<keyword evidence="11" id="KW-1185">Reference proteome</keyword>
<evidence type="ECO:0000256" key="5">
    <source>
        <dbReference type="ARBA" id="ARBA00022989"/>
    </source>
</evidence>
<evidence type="ECO:0000256" key="8">
    <source>
        <dbReference type="SAM" id="MobiDB-lite"/>
    </source>
</evidence>
<evidence type="ECO:0000313" key="10">
    <source>
        <dbReference type="EMBL" id="SFT62033.1"/>
    </source>
</evidence>
<comment type="subcellular location">
    <subcellularLocation>
        <location evidence="1">Cell membrane</location>
        <topology evidence="1">Multi-pass membrane protein</topology>
    </subcellularLocation>
</comment>